<evidence type="ECO:0000313" key="7">
    <source>
        <dbReference type="EMBL" id="CAB4791919.1"/>
    </source>
</evidence>
<accession>A0A6J6X684</accession>
<dbReference type="SUPFAM" id="SSF50129">
    <property type="entry name" value="GroES-like"/>
    <property type="match status" value="1"/>
</dbReference>
<dbReference type="InterPro" id="IPR013154">
    <property type="entry name" value="ADH-like_N"/>
</dbReference>
<dbReference type="InterPro" id="IPR002328">
    <property type="entry name" value="ADH_Zn_CS"/>
</dbReference>
<comment type="cofactor">
    <cofactor evidence="1">
        <name>Zn(2+)</name>
        <dbReference type="ChEBI" id="CHEBI:29105"/>
    </cofactor>
</comment>
<dbReference type="PANTHER" id="PTHR43161">
    <property type="entry name" value="SORBITOL DEHYDROGENASE"/>
    <property type="match status" value="1"/>
</dbReference>
<keyword evidence="4" id="KW-0862">Zinc</keyword>
<dbReference type="GO" id="GO:0008270">
    <property type="term" value="F:zinc ion binding"/>
    <property type="evidence" value="ECO:0007669"/>
    <property type="project" value="InterPro"/>
</dbReference>
<proteinExistence type="inferred from homology"/>
<dbReference type="InterPro" id="IPR020843">
    <property type="entry name" value="ER"/>
</dbReference>
<dbReference type="Gene3D" id="3.40.50.720">
    <property type="entry name" value="NAD(P)-binding Rossmann-like Domain"/>
    <property type="match status" value="1"/>
</dbReference>
<keyword evidence="5" id="KW-0560">Oxidoreductase</keyword>
<dbReference type="PROSITE" id="PS00059">
    <property type="entry name" value="ADH_ZINC"/>
    <property type="match status" value="1"/>
</dbReference>
<evidence type="ECO:0000256" key="1">
    <source>
        <dbReference type="ARBA" id="ARBA00001947"/>
    </source>
</evidence>
<gene>
    <name evidence="7" type="ORF">UFOPK2969_00907</name>
</gene>
<dbReference type="Pfam" id="PF08240">
    <property type="entry name" value="ADH_N"/>
    <property type="match status" value="1"/>
</dbReference>
<evidence type="ECO:0000256" key="3">
    <source>
        <dbReference type="ARBA" id="ARBA00022723"/>
    </source>
</evidence>
<feature type="domain" description="Enoyl reductase (ER)" evidence="6">
    <location>
        <begin position="8"/>
        <end position="329"/>
    </location>
</feature>
<dbReference type="EMBL" id="CAFAAD010000059">
    <property type="protein sequence ID" value="CAB4791919.1"/>
    <property type="molecule type" value="Genomic_DNA"/>
</dbReference>
<evidence type="ECO:0000256" key="4">
    <source>
        <dbReference type="ARBA" id="ARBA00022833"/>
    </source>
</evidence>
<evidence type="ECO:0000256" key="5">
    <source>
        <dbReference type="ARBA" id="ARBA00023002"/>
    </source>
</evidence>
<dbReference type="InterPro" id="IPR036291">
    <property type="entry name" value="NAD(P)-bd_dom_sf"/>
</dbReference>
<dbReference type="GO" id="GO:0016491">
    <property type="term" value="F:oxidoreductase activity"/>
    <property type="evidence" value="ECO:0007669"/>
    <property type="project" value="UniProtKB-KW"/>
</dbReference>
<dbReference type="PANTHER" id="PTHR43161:SF23">
    <property type="entry name" value="(R,R)-BUTANEDIOL DEHYDROGENASE-RELATED"/>
    <property type="match status" value="1"/>
</dbReference>
<protein>
    <submittedName>
        <fullName evidence="7">Unannotated protein</fullName>
    </submittedName>
</protein>
<name>A0A6J6X684_9ZZZZ</name>
<sequence>MKQIMLHGANDWRLDDIDEPTPGPRDALVRIAACGICGTDVSYIHMGMTPGHPIPMGHEMAGVVEWLGSEVTGLSVGDRVVVCPSDVGHGPMGTGGPQGGLTPVLYVPDAANGKRLFKVPEGLALTTAALAEPLAVGMQSVNQSEAKPGDKVAVFGCGPIGLFAIATLADRGVTDVVAIDFSHARLDLAKQLGASHVLDPSEVDVWAELKRIHGEVPFMFGPTAATDVFIEAAGADSVIGDVLQNGRVDGCLVIVALHYRPVSTNYVNLLMKQFTVRGSMEYPERFEDAIELLERRDLSAVISHKLSLEEFGEGLAVLEGSKDCGKVMITMEGAE</sequence>
<dbReference type="InterPro" id="IPR013149">
    <property type="entry name" value="ADH-like_C"/>
</dbReference>
<evidence type="ECO:0000259" key="6">
    <source>
        <dbReference type="SMART" id="SM00829"/>
    </source>
</evidence>
<dbReference type="Gene3D" id="3.90.180.10">
    <property type="entry name" value="Medium-chain alcohol dehydrogenases, catalytic domain"/>
    <property type="match status" value="1"/>
</dbReference>
<organism evidence="7">
    <name type="scientific">freshwater metagenome</name>
    <dbReference type="NCBI Taxonomy" id="449393"/>
    <lineage>
        <taxon>unclassified sequences</taxon>
        <taxon>metagenomes</taxon>
        <taxon>ecological metagenomes</taxon>
    </lineage>
</organism>
<evidence type="ECO:0000256" key="2">
    <source>
        <dbReference type="ARBA" id="ARBA00008072"/>
    </source>
</evidence>
<dbReference type="Pfam" id="PF00107">
    <property type="entry name" value="ADH_zinc_N"/>
    <property type="match status" value="1"/>
</dbReference>
<dbReference type="InterPro" id="IPR011032">
    <property type="entry name" value="GroES-like_sf"/>
</dbReference>
<keyword evidence="3" id="KW-0479">Metal-binding</keyword>
<dbReference type="SMART" id="SM00829">
    <property type="entry name" value="PKS_ER"/>
    <property type="match status" value="1"/>
</dbReference>
<reference evidence="7" key="1">
    <citation type="submission" date="2020-05" db="EMBL/GenBank/DDBJ databases">
        <authorList>
            <person name="Chiriac C."/>
            <person name="Salcher M."/>
            <person name="Ghai R."/>
            <person name="Kavagutti S V."/>
        </authorList>
    </citation>
    <scope>NUCLEOTIDE SEQUENCE</scope>
</reference>
<comment type="similarity">
    <text evidence="2">Belongs to the zinc-containing alcohol dehydrogenase family.</text>
</comment>
<dbReference type="SUPFAM" id="SSF51735">
    <property type="entry name" value="NAD(P)-binding Rossmann-fold domains"/>
    <property type="match status" value="1"/>
</dbReference>
<dbReference type="AlphaFoldDB" id="A0A6J6X684"/>